<name>A0A425Y1S2_9BACT</name>
<dbReference type="PANTHER" id="PTHR40069">
    <property type="entry name" value="YWBE PROTEIN"/>
    <property type="match status" value="1"/>
</dbReference>
<dbReference type="Proteomes" id="UP000285794">
    <property type="component" value="Unassembled WGS sequence"/>
</dbReference>
<evidence type="ECO:0000313" key="2">
    <source>
        <dbReference type="Proteomes" id="UP000285794"/>
    </source>
</evidence>
<dbReference type="AlphaFoldDB" id="A0A425Y1S2"/>
<proteinExistence type="predicted"/>
<dbReference type="NCBIfam" id="TIGR03833">
    <property type="entry name" value="YwbE family protein"/>
    <property type="match status" value="1"/>
</dbReference>
<accession>A0A425Y1S2</accession>
<reference evidence="1 2" key="1">
    <citation type="submission" date="2018-07" db="EMBL/GenBank/DDBJ databases">
        <title>Draft genome sequence of Ancylomarina sp. M1P.</title>
        <authorList>
            <person name="Yadav S."/>
            <person name="Villanueva L."/>
            <person name="Damste J.S.S."/>
        </authorList>
    </citation>
    <scope>NUCLEOTIDE SEQUENCE [LARGE SCALE GENOMIC DNA]</scope>
    <source>
        <strain evidence="1 2">M1P</strain>
    </source>
</reference>
<protein>
    <submittedName>
        <fullName evidence="1">YwbE family protein</fullName>
    </submittedName>
</protein>
<dbReference type="PANTHER" id="PTHR40069:SF1">
    <property type="entry name" value="YWBE PROTEIN"/>
    <property type="match status" value="1"/>
</dbReference>
<dbReference type="InterPro" id="IPR019240">
    <property type="entry name" value="DUF2196"/>
</dbReference>
<comment type="caution">
    <text evidence="1">The sequence shown here is derived from an EMBL/GenBank/DDBJ whole genome shotgun (WGS) entry which is preliminary data.</text>
</comment>
<organism evidence="1 2">
    <name type="scientific">Ancylomarina euxinus</name>
    <dbReference type="NCBI Taxonomy" id="2283627"/>
    <lineage>
        <taxon>Bacteria</taxon>
        <taxon>Pseudomonadati</taxon>
        <taxon>Bacteroidota</taxon>
        <taxon>Bacteroidia</taxon>
        <taxon>Marinilabiliales</taxon>
        <taxon>Marinifilaceae</taxon>
        <taxon>Ancylomarina</taxon>
    </lineage>
</organism>
<gene>
    <name evidence="1" type="ORF">DWB61_09115</name>
</gene>
<sequence>MENGQPDGRKRKDIKVGLEVEIVQKQDQRSGNLTEGIVKRILTKSPNHPHGIKVQLETGEVGRVKNILDNED</sequence>
<dbReference type="Pfam" id="PF09962">
    <property type="entry name" value="DUF2196"/>
    <property type="match status" value="1"/>
</dbReference>
<evidence type="ECO:0000313" key="1">
    <source>
        <dbReference type="EMBL" id="RRG21900.1"/>
    </source>
</evidence>
<dbReference type="EMBL" id="QQWG01000007">
    <property type="protein sequence ID" value="RRG21900.1"/>
    <property type="molecule type" value="Genomic_DNA"/>
</dbReference>
<dbReference type="OrthoDB" id="9804519at2"/>
<keyword evidence="2" id="KW-1185">Reference proteome</keyword>